<dbReference type="PROSITE" id="PS51760">
    <property type="entry name" value="GH10_2"/>
    <property type="match status" value="1"/>
</dbReference>
<keyword evidence="6 8" id="KW-0624">Polysaccharide degradation</keyword>
<dbReference type="OrthoDB" id="3055998at2759"/>
<keyword evidence="3 8" id="KW-0378">Hydrolase</keyword>
<comment type="similarity">
    <text evidence="1 8">Belongs to the glycosyl hydrolase 10 (cellulase F) family.</text>
</comment>
<dbReference type="GO" id="GO:0030248">
    <property type="term" value="F:cellulose binding"/>
    <property type="evidence" value="ECO:0007669"/>
    <property type="project" value="InterPro"/>
</dbReference>
<feature type="domain" description="CBM1" evidence="11">
    <location>
        <begin position="19"/>
        <end position="55"/>
    </location>
</feature>
<feature type="domain" description="GH10" evidence="12">
    <location>
        <begin position="84"/>
        <end position="383"/>
    </location>
</feature>
<evidence type="ECO:0000256" key="5">
    <source>
        <dbReference type="ARBA" id="ARBA00023295"/>
    </source>
</evidence>
<evidence type="ECO:0000256" key="7">
    <source>
        <dbReference type="PROSITE-ProRule" id="PRU10061"/>
    </source>
</evidence>
<keyword evidence="14" id="KW-1185">Reference proteome</keyword>
<dbReference type="GO" id="GO:0000272">
    <property type="term" value="P:polysaccharide catabolic process"/>
    <property type="evidence" value="ECO:0007669"/>
    <property type="project" value="UniProtKB-KW"/>
</dbReference>
<dbReference type="PANTHER" id="PTHR31490:SF76">
    <property type="entry name" value="ENDO-1,4-BETA-XYLANASE C"/>
    <property type="match status" value="1"/>
</dbReference>
<evidence type="ECO:0000256" key="10">
    <source>
        <dbReference type="SAM" id="SignalP"/>
    </source>
</evidence>
<dbReference type="Pfam" id="PF00734">
    <property type="entry name" value="CBM_1"/>
    <property type="match status" value="1"/>
</dbReference>
<evidence type="ECO:0000313" key="14">
    <source>
        <dbReference type="Proteomes" id="UP000053257"/>
    </source>
</evidence>
<organism evidence="13 14">
    <name type="scientific">Phlebiopsis gigantea (strain 11061_1 CR5-6)</name>
    <name type="common">White-rot fungus</name>
    <name type="synonym">Peniophora gigantea</name>
    <dbReference type="NCBI Taxonomy" id="745531"/>
    <lineage>
        <taxon>Eukaryota</taxon>
        <taxon>Fungi</taxon>
        <taxon>Dikarya</taxon>
        <taxon>Basidiomycota</taxon>
        <taxon>Agaricomycotina</taxon>
        <taxon>Agaricomycetes</taxon>
        <taxon>Polyporales</taxon>
        <taxon>Phanerochaetaceae</taxon>
        <taxon>Phlebiopsis</taxon>
    </lineage>
</organism>
<dbReference type="InterPro" id="IPR001000">
    <property type="entry name" value="GH10_dom"/>
</dbReference>
<feature type="chain" id="PRO_5002168085" description="Beta-xylanase" evidence="10">
    <location>
        <begin position="21"/>
        <end position="385"/>
    </location>
</feature>
<keyword evidence="5 8" id="KW-0326">Glycosidase</keyword>
<dbReference type="AlphaFoldDB" id="A0A0C3PQG5"/>
<dbReference type="GO" id="GO:0031176">
    <property type="term" value="F:endo-1,4-beta-xylanase activity"/>
    <property type="evidence" value="ECO:0007669"/>
    <property type="project" value="UniProtKB-EC"/>
</dbReference>
<dbReference type="InterPro" id="IPR035971">
    <property type="entry name" value="CBD_sf"/>
</dbReference>
<dbReference type="Gene3D" id="3.20.20.80">
    <property type="entry name" value="Glycosidases"/>
    <property type="match status" value="1"/>
</dbReference>
<dbReference type="PRINTS" id="PR00134">
    <property type="entry name" value="GLHYDRLASE10"/>
</dbReference>
<dbReference type="STRING" id="745531.A0A0C3PQG5"/>
<dbReference type="GO" id="GO:0005576">
    <property type="term" value="C:extracellular region"/>
    <property type="evidence" value="ECO:0007669"/>
    <property type="project" value="InterPro"/>
</dbReference>
<evidence type="ECO:0000259" key="11">
    <source>
        <dbReference type="PROSITE" id="PS51164"/>
    </source>
</evidence>
<dbReference type="EC" id="3.2.1.8" evidence="8"/>
<feature type="active site" description="Nucleophile" evidence="7">
    <location>
        <position position="320"/>
    </location>
</feature>
<accession>A0A0C3PQG5</accession>
<dbReference type="PROSITE" id="PS00591">
    <property type="entry name" value="GH10_1"/>
    <property type="match status" value="1"/>
</dbReference>
<dbReference type="SUPFAM" id="SSF57180">
    <property type="entry name" value="Cellulose-binding domain"/>
    <property type="match status" value="1"/>
</dbReference>
<evidence type="ECO:0000259" key="12">
    <source>
        <dbReference type="PROSITE" id="PS51760"/>
    </source>
</evidence>
<evidence type="ECO:0000256" key="6">
    <source>
        <dbReference type="ARBA" id="ARBA00023326"/>
    </source>
</evidence>
<proteinExistence type="inferred from homology"/>
<evidence type="ECO:0000256" key="3">
    <source>
        <dbReference type="ARBA" id="ARBA00022801"/>
    </source>
</evidence>
<evidence type="ECO:0000256" key="1">
    <source>
        <dbReference type="ARBA" id="ARBA00007495"/>
    </source>
</evidence>
<evidence type="ECO:0000256" key="2">
    <source>
        <dbReference type="ARBA" id="ARBA00022729"/>
    </source>
</evidence>
<dbReference type="InterPro" id="IPR000254">
    <property type="entry name" value="CBD"/>
</dbReference>
<evidence type="ECO:0000256" key="4">
    <source>
        <dbReference type="ARBA" id="ARBA00023277"/>
    </source>
</evidence>
<dbReference type="HOGENOM" id="CLU_020161_2_1_1"/>
<sequence length="385" mass="40079">MKYLTALVSLTTVLAVPANAVAVWGQCGGIGWTGSTVCDAGSTCTVSNSYYSQCLPSTATTSVSPTSVSTGAPSGSSSTASAPAPSGTGLDAHFKAKGKLYWGTCADEARFSNAQDSAVTIAQFGQLTPENSMKWDATENTRGVFTFTGADELVAYAQQNNMLVRAHTLVWHSQLPSWVSAITDKATLTSVIQNHIANVAGRYKGKVRSWDVCNEIFNDDGTFRTSVFYNVLGTSFVQIAFEAARAADPTAKLYINDYNLDSANAKLQAVVNLVKSSNSGGTQLIDGIGTQMHLSAGGAGGAQAALQLAATAGVEVAITELDIANAAASDYVAVVKACLAVPACIGITSWGVRDPDSWRASSVPLLFDANFNPKPAYTAVIQALS</sequence>
<dbReference type="PROSITE" id="PS00562">
    <property type="entry name" value="CBM1_1"/>
    <property type="match status" value="1"/>
</dbReference>
<evidence type="ECO:0000256" key="8">
    <source>
        <dbReference type="RuleBase" id="RU361174"/>
    </source>
</evidence>
<protein>
    <recommendedName>
        <fullName evidence="8">Beta-xylanase</fullName>
        <ecNumber evidence="8">3.2.1.8</ecNumber>
    </recommendedName>
</protein>
<dbReference type="SMART" id="SM00236">
    <property type="entry name" value="fCBD"/>
    <property type="match status" value="1"/>
</dbReference>
<name>A0A0C3PQG5_PHLG1</name>
<feature type="region of interest" description="Disordered" evidence="9">
    <location>
        <begin position="58"/>
        <end position="86"/>
    </location>
</feature>
<feature type="signal peptide" evidence="10">
    <location>
        <begin position="1"/>
        <end position="20"/>
    </location>
</feature>
<evidence type="ECO:0000256" key="9">
    <source>
        <dbReference type="SAM" id="MobiDB-lite"/>
    </source>
</evidence>
<reference evidence="13 14" key="1">
    <citation type="journal article" date="2014" name="PLoS Genet.">
        <title>Analysis of the Phlebiopsis gigantea genome, transcriptome and secretome provides insight into its pioneer colonization strategies of wood.</title>
        <authorList>
            <person name="Hori C."/>
            <person name="Ishida T."/>
            <person name="Igarashi K."/>
            <person name="Samejima M."/>
            <person name="Suzuki H."/>
            <person name="Master E."/>
            <person name="Ferreira P."/>
            <person name="Ruiz-Duenas F.J."/>
            <person name="Held B."/>
            <person name="Canessa P."/>
            <person name="Larrondo L.F."/>
            <person name="Schmoll M."/>
            <person name="Druzhinina I.S."/>
            <person name="Kubicek C.P."/>
            <person name="Gaskell J.A."/>
            <person name="Kersten P."/>
            <person name="St John F."/>
            <person name="Glasner J."/>
            <person name="Sabat G."/>
            <person name="Splinter BonDurant S."/>
            <person name="Syed K."/>
            <person name="Yadav J."/>
            <person name="Mgbeahuruike A.C."/>
            <person name="Kovalchuk A."/>
            <person name="Asiegbu F.O."/>
            <person name="Lackner G."/>
            <person name="Hoffmeister D."/>
            <person name="Rencoret J."/>
            <person name="Gutierrez A."/>
            <person name="Sun H."/>
            <person name="Lindquist E."/>
            <person name="Barry K."/>
            <person name="Riley R."/>
            <person name="Grigoriev I.V."/>
            <person name="Henrissat B."/>
            <person name="Kues U."/>
            <person name="Berka R.M."/>
            <person name="Martinez A.T."/>
            <person name="Covert S.F."/>
            <person name="Blanchette R.A."/>
            <person name="Cullen D."/>
        </authorList>
    </citation>
    <scope>NUCLEOTIDE SEQUENCE [LARGE SCALE GENOMIC DNA]</scope>
    <source>
        <strain evidence="13 14">11061_1 CR5-6</strain>
    </source>
</reference>
<dbReference type="SMART" id="SM00633">
    <property type="entry name" value="Glyco_10"/>
    <property type="match status" value="1"/>
</dbReference>
<dbReference type="InterPro" id="IPR044846">
    <property type="entry name" value="GH10"/>
</dbReference>
<evidence type="ECO:0000313" key="13">
    <source>
        <dbReference type="EMBL" id="KIP09323.1"/>
    </source>
</evidence>
<dbReference type="Proteomes" id="UP000053257">
    <property type="component" value="Unassembled WGS sequence"/>
</dbReference>
<dbReference type="Pfam" id="PF00331">
    <property type="entry name" value="Glyco_hydro_10"/>
    <property type="match status" value="1"/>
</dbReference>
<keyword evidence="2 10" id="KW-0732">Signal</keyword>
<dbReference type="InterPro" id="IPR017853">
    <property type="entry name" value="GH"/>
</dbReference>
<keyword evidence="4 8" id="KW-0119">Carbohydrate metabolism</keyword>
<dbReference type="PROSITE" id="PS51164">
    <property type="entry name" value="CBM1_2"/>
    <property type="match status" value="1"/>
</dbReference>
<dbReference type="EMBL" id="KN840467">
    <property type="protein sequence ID" value="KIP09323.1"/>
    <property type="molecule type" value="Genomic_DNA"/>
</dbReference>
<dbReference type="SUPFAM" id="SSF51445">
    <property type="entry name" value="(Trans)glycosidases"/>
    <property type="match status" value="1"/>
</dbReference>
<dbReference type="InterPro" id="IPR031158">
    <property type="entry name" value="GH10_AS"/>
</dbReference>
<gene>
    <name evidence="13" type="ORF">PHLGIDRAFT_126349</name>
</gene>
<dbReference type="PANTHER" id="PTHR31490">
    <property type="entry name" value="GLYCOSYL HYDROLASE"/>
    <property type="match status" value="1"/>
</dbReference>
<comment type="catalytic activity">
    <reaction evidence="8">
        <text>Endohydrolysis of (1-&gt;4)-beta-D-xylosidic linkages in xylans.</text>
        <dbReference type="EC" id="3.2.1.8"/>
    </reaction>
</comment>